<feature type="transmembrane region" description="Helical" evidence="5">
    <location>
        <begin position="313"/>
        <end position="335"/>
    </location>
</feature>
<feature type="transmembrane region" description="Helical" evidence="5">
    <location>
        <begin position="145"/>
        <end position="166"/>
    </location>
</feature>
<evidence type="ECO:0000313" key="7">
    <source>
        <dbReference type="EMBL" id="MDY8111067.1"/>
    </source>
</evidence>
<comment type="caution">
    <text evidence="7">The sequence shown here is derived from an EMBL/GenBank/DDBJ whole genome shotgun (WGS) entry which is preliminary data.</text>
</comment>
<reference evidence="7 8" key="1">
    <citation type="submission" date="2023-12" db="EMBL/GenBank/DDBJ databases">
        <title>Description of Novel Strain Fulvimarina sp. 2208YS6-2-32 isolated from Uroteuthis (Photololigo) edulis.</title>
        <authorList>
            <person name="Park J.-S."/>
        </authorList>
    </citation>
    <scope>NUCLEOTIDE SEQUENCE [LARGE SCALE GENOMIC DNA]</scope>
    <source>
        <strain evidence="7 8">2208YS6-2-32</strain>
    </source>
</reference>
<dbReference type="RefSeq" id="WP_322189177.1">
    <property type="nucleotide sequence ID" value="NZ_JAXLPB010000009.1"/>
</dbReference>
<dbReference type="PANTHER" id="PTHR23514:SF13">
    <property type="entry name" value="INNER MEMBRANE PROTEIN YBJJ"/>
    <property type="match status" value="1"/>
</dbReference>
<feature type="transmembrane region" description="Helical" evidence="5">
    <location>
        <begin position="16"/>
        <end position="34"/>
    </location>
</feature>
<keyword evidence="8" id="KW-1185">Reference proteome</keyword>
<dbReference type="InterPro" id="IPR020846">
    <property type="entry name" value="MFS_dom"/>
</dbReference>
<evidence type="ECO:0000313" key="8">
    <source>
        <dbReference type="Proteomes" id="UP001294412"/>
    </source>
</evidence>
<dbReference type="Gene3D" id="1.20.1250.20">
    <property type="entry name" value="MFS general substrate transporter like domains"/>
    <property type="match status" value="2"/>
</dbReference>
<evidence type="ECO:0000256" key="5">
    <source>
        <dbReference type="SAM" id="Phobius"/>
    </source>
</evidence>
<dbReference type="InterPro" id="IPR011701">
    <property type="entry name" value="MFS"/>
</dbReference>
<evidence type="ECO:0000256" key="3">
    <source>
        <dbReference type="ARBA" id="ARBA00022989"/>
    </source>
</evidence>
<evidence type="ECO:0000256" key="4">
    <source>
        <dbReference type="ARBA" id="ARBA00023136"/>
    </source>
</evidence>
<dbReference type="SUPFAM" id="SSF103473">
    <property type="entry name" value="MFS general substrate transporter"/>
    <property type="match status" value="1"/>
</dbReference>
<feature type="transmembrane region" description="Helical" evidence="5">
    <location>
        <begin position="54"/>
        <end position="75"/>
    </location>
</feature>
<feature type="transmembrane region" description="Helical" evidence="5">
    <location>
        <begin position="82"/>
        <end position="99"/>
    </location>
</feature>
<protein>
    <submittedName>
        <fullName evidence="7">MFS transporter</fullName>
    </submittedName>
</protein>
<dbReference type="InterPro" id="IPR051788">
    <property type="entry name" value="MFS_Transporter"/>
</dbReference>
<keyword evidence="4 5" id="KW-0472">Membrane</keyword>
<accession>A0ABU5I6S5</accession>
<feature type="transmembrane region" description="Helical" evidence="5">
    <location>
        <begin position="172"/>
        <end position="191"/>
    </location>
</feature>
<evidence type="ECO:0000256" key="1">
    <source>
        <dbReference type="ARBA" id="ARBA00004141"/>
    </source>
</evidence>
<feature type="transmembrane region" description="Helical" evidence="5">
    <location>
        <begin position="374"/>
        <end position="395"/>
    </location>
</feature>
<dbReference type="CDD" id="cd17393">
    <property type="entry name" value="MFS_MosC_like"/>
    <property type="match status" value="1"/>
</dbReference>
<feature type="domain" description="Major facilitator superfamily (MFS) profile" evidence="6">
    <location>
        <begin position="16"/>
        <end position="400"/>
    </location>
</feature>
<evidence type="ECO:0000256" key="2">
    <source>
        <dbReference type="ARBA" id="ARBA00022692"/>
    </source>
</evidence>
<sequence>MTTDKASDPHTRLRHARIAVSLAFFVNGFGLGSWTPEVPVIGDRLGLTPATYGFMVLIFGLGAVSAMPLVGAAIARYGSRPVTIAMQALLALAIVSLTAAPHPILTIVALFLFGVGLGGMDVAINANAVSVERALSRAIMSSCHGFWSLGAFAGAGVGGTLIVSFGPTGHTAIVALVCTACLAYVVPHLWADRRAEAPVTGSAGTKPSVRALIVKQRGPLLFSVVIGIMALAGFVQEGVVIDWSAVYLREELGVTLAASGFGFAAFSIAMALFRFVGDGIRERLGAVKTVRLSLLVALAGLSVLIIADTLTTALAGFLILGVGLSNVVPIAFSAAGNVKGLADGTGISIASAIAYSGGLVAPALVGLFADAFGFSTIFMALALLCLGIILSAHLLRGADRANAAEV</sequence>
<feature type="transmembrane region" description="Helical" evidence="5">
    <location>
        <begin position="289"/>
        <end position="307"/>
    </location>
</feature>
<dbReference type="PANTHER" id="PTHR23514">
    <property type="entry name" value="BYPASS OF STOP CODON PROTEIN 6"/>
    <property type="match status" value="1"/>
</dbReference>
<evidence type="ECO:0000259" key="6">
    <source>
        <dbReference type="PROSITE" id="PS50850"/>
    </source>
</evidence>
<proteinExistence type="predicted"/>
<dbReference type="Pfam" id="PF07690">
    <property type="entry name" value="MFS_1"/>
    <property type="match status" value="1"/>
</dbReference>
<feature type="transmembrane region" description="Helical" evidence="5">
    <location>
        <begin position="347"/>
        <end position="368"/>
    </location>
</feature>
<feature type="transmembrane region" description="Helical" evidence="5">
    <location>
        <begin position="253"/>
        <end position="277"/>
    </location>
</feature>
<comment type="subcellular location">
    <subcellularLocation>
        <location evidence="1">Membrane</location>
        <topology evidence="1">Multi-pass membrane protein</topology>
    </subcellularLocation>
</comment>
<name>A0ABU5I6S5_9HYPH</name>
<keyword evidence="3 5" id="KW-1133">Transmembrane helix</keyword>
<keyword evidence="2 5" id="KW-0812">Transmembrane</keyword>
<feature type="transmembrane region" description="Helical" evidence="5">
    <location>
        <begin position="220"/>
        <end position="241"/>
    </location>
</feature>
<organism evidence="7 8">
    <name type="scientific">Fulvimarina uroteuthidis</name>
    <dbReference type="NCBI Taxonomy" id="3098149"/>
    <lineage>
        <taxon>Bacteria</taxon>
        <taxon>Pseudomonadati</taxon>
        <taxon>Pseudomonadota</taxon>
        <taxon>Alphaproteobacteria</taxon>
        <taxon>Hyphomicrobiales</taxon>
        <taxon>Aurantimonadaceae</taxon>
        <taxon>Fulvimarina</taxon>
    </lineage>
</organism>
<gene>
    <name evidence="7" type="ORF">U0C82_18220</name>
</gene>
<dbReference type="InterPro" id="IPR036259">
    <property type="entry name" value="MFS_trans_sf"/>
</dbReference>
<dbReference type="PROSITE" id="PS50850">
    <property type="entry name" value="MFS"/>
    <property type="match status" value="1"/>
</dbReference>
<feature type="transmembrane region" description="Helical" evidence="5">
    <location>
        <begin position="105"/>
        <end position="124"/>
    </location>
</feature>
<dbReference type="Proteomes" id="UP001294412">
    <property type="component" value="Unassembled WGS sequence"/>
</dbReference>
<dbReference type="EMBL" id="JAXLPB010000009">
    <property type="protein sequence ID" value="MDY8111067.1"/>
    <property type="molecule type" value="Genomic_DNA"/>
</dbReference>